<evidence type="ECO:0008006" key="5">
    <source>
        <dbReference type="Google" id="ProtNLM"/>
    </source>
</evidence>
<feature type="compositionally biased region" description="Basic residues" evidence="1">
    <location>
        <begin position="176"/>
        <end position="185"/>
    </location>
</feature>
<feature type="compositionally biased region" description="Low complexity" evidence="1">
    <location>
        <begin position="83"/>
        <end position="92"/>
    </location>
</feature>
<name>A0A0C4E9U3_MAGP6</name>
<dbReference type="AlphaFoldDB" id="A0A0C4E9U3"/>
<reference evidence="2" key="2">
    <citation type="submission" date="2010-05" db="EMBL/GenBank/DDBJ databases">
        <title>The Genome Sequence of Magnaporthe poae strain ATCC 64411.</title>
        <authorList>
            <consortium name="The Broad Institute Genome Sequencing Platform"/>
            <consortium name="Broad Institute Genome Sequencing Center for Infectious Disease"/>
            <person name="Ma L.-J."/>
            <person name="Dead R."/>
            <person name="Young S."/>
            <person name="Zeng Q."/>
            <person name="Koehrsen M."/>
            <person name="Alvarado L."/>
            <person name="Berlin A."/>
            <person name="Chapman S.B."/>
            <person name="Chen Z."/>
            <person name="Freedman E."/>
            <person name="Gellesch M."/>
            <person name="Goldberg J."/>
            <person name="Griggs A."/>
            <person name="Gujja S."/>
            <person name="Heilman E.R."/>
            <person name="Heiman D."/>
            <person name="Hepburn T."/>
            <person name="Howarth C."/>
            <person name="Jen D."/>
            <person name="Larson L."/>
            <person name="Mehta T."/>
            <person name="Neiman D."/>
            <person name="Pearson M."/>
            <person name="Roberts A."/>
            <person name="Saif S."/>
            <person name="Shea T."/>
            <person name="Shenoy N."/>
            <person name="Sisk P."/>
            <person name="Stolte C."/>
            <person name="Sykes S."/>
            <person name="Walk T."/>
            <person name="White J."/>
            <person name="Yandava C."/>
            <person name="Haas B."/>
            <person name="Nusbaum C."/>
            <person name="Birren B."/>
        </authorList>
    </citation>
    <scope>NUCLEOTIDE SEQUENCE</scope>
    <source>
        <strain evidence="2">ATCC 64411</strain>
    </source>
</reference>
<protein>
    <recommendedName>
        <fullName evidence="5">CCHC-type domain-containing protein</fullName>
    </recommendedName>
</protein>
<reference evidence="3" key="5">
    <citation type="submission" date="2015-06" db="UniProtKB">
        <authorList>
            <consortium name="EnsemblFungi"/>
        </authorList>
    </citation>
    <scope>IDENTIFICATION</scope>
    <source>
        <strain evidence="3">ATCC 64411</strain>
    </source>
</reference>
<dbReference type="Proteomes" id="UP000011715">
    <property type="component" value="Unassembled WGS sequence"/>
</dbReference>
<reference evidence="2" key="3">
    <citation type="submission" date="2011-03" db="EMBL/GenBank/DDBJ databases">
        <title>Annotation of Magnaporthe poae ATCC 64411.</title>
        <authorList>
            <person name="Ma L.-J."/>
            <person name="Dead R."/>
            <person name="Young S.K."/>
            <person name="Zeng Q."/>
            <person name="Gargeya S."/>
            <person name="Fitzgerald M."/>
            <person name="Haas B."/>
            <person name="Abouelleil A."/>
            <person name="Alvarado L."/>
            <person name="Arachchi H.M."/>
            <person name="Berlin A."/>
            <person name="Brown A."/>
            <person name="Chapman S.B."/>
            <person name="Chen Z."/>
            <person name="Dunbar C."/>
            <person name="Freedman E."/>
            <person name="Gearin G."/>
            <person name="Gellesch M."/>
            <person name="Goldberg J."/>
            <person name="Griggs A."/>
            <person name="Gujja S."/>
            <person name="Heiman D."/>
            <person name="Howarth C."/>
            <person name="Larson L."/>
            <person name="Lui A."/>
            <person name="MacDonald P.J.P."/>
            <person name="Mehta T."/>
            <person name="Montmayeur A."/>
            <person name="Murphy C."/>
            <person name="Neiman D."/>
            <person name="Pearson M."/>
            <person name="Priest M."/>
            <person name="Roberts A."/>
            <person name="Saif S."/>
            <person name="Shea T."/>
            <person name="Shenoy N."/>
            <person name="Sisk P."/>
            <person name="Stolte C."/>
            <person name="Sykes S."/>
            <person name="Yandava C."/>
            <person name="Wortman J."/>
            <person name="Nusbaum C."/>
            <person name="Birren B."/>
        </authorList>
    </citation>
    <scope>NUCLEOTIDE SEQUENCE</scope>
    <source>
        <strain evidence="2">ATCC 64411</strain>
    </source>
</reference>
<accession>A0A0C4E9U3</accession>
<feature type="region of interest" description="Disordered" evidence="1">
    <location>
        <begin position="83"/>
        <end position="111"/>
    </location>
</feature>
<organism evidence="3 4">
    <name type="scientific">Magnaporthiopsis poae (strain ATCC 64411 / 73-15)</name>
    <name type="common">Kentucky bluegrass fungus</name>
    <name type="synonym">Magnaporthe poae</name>
    <dbReference type="NCBI Taxonomy" id="644358"/>
    <lineage>
        <taxon>Eukaryota</taxon>
        <taxon>Fungi</taxon>
        <taxon>Dikarya</taxon>
        <taxon>Ascomycota</taxon>
        <taxon>Pezizomycotina</taxon>
        <taxon>Sordariomycetes</taxon>
        <taxon>Sordariomycetidae</taxon>
        <taxon>Magnaporthales</taxon>
        <taxon>Magnaporthaceae</taxon>
        <taxon>Magnaporthiopsis</taxon>
    </lineage>
</organism>
<evidence type="ECO:0000256" key="1">
    <source>
        <dbReference type="SAM" id="MobiDB-lite"/>
    </source>
</evidence>
<gene>
    <name evidence="2" type="ORF">MAPG_09393</name>
</gene>
<proteinExistence type="predicted"/>
<dbReference type="EMBL" id="GL876976">
    <property type="protein sequence ID" value="KLU90868.1"/>
    <property type="molecule type" value="Genomic_DNA"/>
</dbReference>
<evidence type="ECO:0000313" key="3">
    <source>
        <dbReference type="EnsemblFungi" id="MAPG_09393T0"/>
    </source>
</evidence>
<evidence type="ECO:0000313" key="4">
    <source>
        <dbReference type="Proteomes" id="UP000011715"/>
    </source>
</evidence>
<dbReference type="GO" id="GO:0003676">
    <property type="term" value="F:nucleic acid binding"/>
    <property type="evidence" value="ECO:0007669"/>
    <property type="project" value="InterPro"/>
</dbReference>
<reference evidence="4" key="1">
    <citation type="submission" date="2010-05" db="EMBL/GenBank/DDBJ databases">
        <title>The genome sequence of Magnaporthe poae strain ATCC 64411.</title>
        <authorList>
            <person name="Ma L.-J."/>
            <person name="Dead R."/>
            <person name="Young S."/>
            <person name="Zeng Q."/>
            <person name="Koehrsen M."/>
            <person name="Alvarado L."/>
            <person name="Berlin A."/>
            <person name="Chapman S.B."/>
            <person name="Chen Z."/>
            <person name="Freedman E."/>
            <person name="Gellesch M."/>
            <person name="Goldberg J."/>
            <person name="Griggs A."/>
            <person name="Gujja S."/>
            <person name="Heilman E.R."/>
            <person name="Heiman D."/>
            <person name="Hepburn T."/>
            <person name="Howarth C."/>
            <person name="Jen D."/>
            <person name="Larson L."/>
            <person name="Mehta T."/>
            <person name="Neiman D."/>
            <person name="Pearson M."/>
            <person name="Roberts A."/>
            <person name="Saif S."/>
            <person name="Shea T."/>
            <person name="Shenoy N."/>
            <person name="Sisk P."/>
            <person name="Stolte C."/>
            <person name="Sykes S."/>
            <person name="Walk T."/>
            <person name="White J."/>
            <person name="Yandava C."/>
            <person name="Haas B."/>
            <person name="Nusbaum C."/>
            <person name="Birren B."/>
        </authorList>
    </citation>
    <scope>NUCLEOTIDE SEQUENCE [LARGE SCALE GENOMIC DNA]</scope>
    <source>
        <strain evidence="4">ATCC 64411 / 73-15</strain>
    </source>
</reference>
<dbReference type="VEuPathDB" id="FungiDB:MAPG_09393"/>
<reference evidence="3" key="4">
    <citation type="journal article" date="2015" name="G3 (Bethesda)">
        <title>Genome sequences of three phytopathogenic species of the Magnaporthaceae family of fungi.</title>
        <authorList>
            <person name="Okagaki L.H."/>
            <person name="Nunes C.C."/>
            <person name="Sailsbery J."/>
            <person name="Clay B."/>
            <person name="Brown D."/>
            <person name="John T."/>
            <person name="Oh Y."/>
            <person name="Young N."/>
            <person name="Fitzgerald M."/>
            <person name="Haas B.J."/>
            <person name="Zeng Q."/>
            <person name="Young S."/>
            <person name="Adiconis X."/>
            <person name="Fan L."/>
            <person name="Levin J.Z."/>
            <person name="Mitchell T.K."/>
            <person name="Okubara P.A."/>
            <person name="Farman M.L."/>
            <person name="Kohn L.M."/>
            <person name="Birren B."/>
            <person name="Ma L.-J."/>
            <person name="Dean R.A."/>
        </authorList>
    </citation>
    <scope>NUCLEOTIDE SEQUENCE</scope>
    <source>
        <strain evidence="3">ATCC 64411 / 73-15</strain>
    </source>
</reference>
<dbReference type="GO" id="GO:0008270">
    <property type="term" value="F:zinc ion binding"/>
    <property type="evidence" value="ECO:0007669"/>
    <property type="project" value="InterPro"/>
</dbReference>
<dbReference type="SUPFAM" id="SSF57756">
    <property type="entry name" value="Retrovirus zinc finger-like domains"/>
    <property type="match status" value="1"/>
</dbReference>
<dbReference type="EnsemblFungi" id="MAPG_09393T0">
    <property type="protein sequence ID" value="MAPG_09393T0"/>
    <property type="gene ID" value="MAPG_09393"/>
</dbReference>
<feature type="region of interest" description="Disordered" evidence="1">
    <location>
        <begin position="123"/>
        <end position="185"/>
    </location>
</feature>
<feature type="compositionally biased region" description="Basic and acidic residues" evidence="1">
    <location>
        <begin position="156"/>
        <end position="166"/>
    </location>
</feature>
<dbReference type="InterPro" id="IPR036875">
    <property type="entry name" value="Znf_CCHC_sf"/>
</dbReference>
<keyword evidence="4" id="KW-1185">Reference proteome</keyword>
<evidence type="ECO:0000313" key="2">
    <source>
        <dbReference type="EMBL" id="KLU90868.1"/>
    </source>
</evidence>
<dbReference type="EMBL" id="ADBL01002398">
    <property type="status" value="NOT_ANNOTATED_CDS"/>
    <property type="molecule type" value="Genomic_DNA"/>
</dbReference>
<sequence length="185" mass="19959">MAPPPKNPDQRRFERALEWMSLREEGGPPPRACQVCGDKGHWHEDCDLRATMRRYAIKQKSSRGNLRSAAAAVDHAAVNNNNTAVAAVDSSSKPTEPSPMWSPETPSRHMIFSPSDFLNLTPPYVPLSPGYTLQSPDRLFGSAESGGSQQGGGEGGGDKDAGKDATSEPATGGDKPRRRSIFPWS</sequence>